<feature type="chain" id="PRO_5017715377" evidence="2">
    <location>
        <begin position="24"/>
        <end position="197"/>
    </location>
</feature>
<dbReference type="AlphaFoldDB" id="A0A3D8HBS2"/>
<evidence type="ECO:0000256" key="1">
    <source>
        <dbReference type="SAM" id="Coils"/>
    </source>
</evidence>
<sequence length="197" mass="21231">MKRIVSMMVVCTLLLGGMTHVQAQTSKAAEKAEKKLERKEKKEERLAKDAVMGEEAFNNAMQAITNQSFVLEANSVQPLNGRVYYVNSNTNFVSLNDGQAMVQIASNSPYPGPNGLGGITVQGSASNVQVKQENNGNVYLSMSVQGIFISATVNLVLYSGTNNAMVTVDPNFSGNDLTMNGTLLPYSDSNVFQGTTY</sequence>
<dbReference type="Proteomes" id="UP000256321">
    <property type="component" value="Unassembled WGS sequence"/>
</dbReference>
<dbReference type="InterPro" id="IPR025347">
    <property type="entry name" value="DUF4251"/>
</dbReference>
<keyword evidence="2" id="KW-0732">Signal</keyword>
<keyword evidence="1" id="KW-0175">Coiled coil</keyword>
<dbReference type="Gene3D" id="2.40.128.410">
    <property type="match status" value="1"/>
</dbReference>
<evidence type="ECO:0000313" key="3">
    <source>
        <dbReference type="EMBL" id="MBC8602983.1"/>
    </source>
</evidence>
<reference evidence="4 5" key="1">
    <citation type="submission" date="2018-07" db="EMBL/GenBank/DDBJ databases">
        <title>Parabacteroides acidifaciens nov. sp., isolated from human feces.</title>
        <authorList>
            <person name="Wang Y.J."/>
        </authorList>
    </citation>
    <scope>NUCLEOTIDE SEQUENCE [LARGE SCALE GENOMIC DNA]</scope>
    <source>
        <strain evidence="4 5">426-9</strain>
    </source>
</reference>
<evidence type="ECO:0000313" key="6">
    <source>
        <dbReference type="Proteomes" id="UP000629596"/>
    </source>
</evidence>
<dbReference type="EMBL" id="QREV01000042">
    <property type="protein sequence ID" value="RDU48311.1"/>
    <property type="molecule type" value="Genomic_DNA"/>
</dbReference>
<feature type="coiled-coil region" evidence="1">
    <location>
        <begin position="22"/>
        <end position="49"/>
    </location>
</feature>
<gene>
    <name evidence="4" type="ORF">DWU89_15180</name>
    <name evidence="3" type="ORF">H8784_14805</name>
</gene>
<dbReference type="RefSeq" id="WP_115500475.1">
    <property type="nucleotide sequence ID" value="NZ_JACRTI010000042.1"/>
</dbReference>
<accession>A0A3D8HBS2</accession>
<dbReference type="EMBL" id="JACRTI010000042">
    <property type="protein sequence ID" value="MBC8602983.1"/>
    <property type="molecule type" value="Genomic_DNA"/>
</dbReference>
<comment type="caution">
    <text evidence="4">The sequence shown here is derived from an EMBL/GenBank/DDBJ whole genome shotgun (WGS) entry which is preliminary data.</text>
</comment>
<feature type="signal peptide" evidence="2">
    <location>
        <begin position="1"/>
        <end position="23"/>
    </location>
</feature>
<keyword evidence="6" id="KW-1185">Reference proteome</keyword>
<reference evidence="3 6" key="2">
    <citation type="submission" date="2020-08" db="EMBL/GenBank/DDBJ databases">
        <title>Genome public.</title>
        <authorList>
            <person name="Liu C."/>
            <person name="Sun Q."/>
        </authorList>
    </citation>
    <scope>NUCLEOTIDE SEQUENCE [LARGE SCALE GENOMIC DNA]</scope>
    <source>
        <strain evidence="3 6">426_9</strain>
    </source>
</reference>
<evidence type="ECO:0000256" key="2">
    <source>
        <dbReference type="SAM" id="SignalP"/>
    </source>
</evidence>
<evidence type="ECO:0000313" key="4">
    <source>
        <dbReference type="EMBL" id="RDU48311.1"/>
    </source>
</evidence>
<organism evidence="4 5">
    <name type="scientific">Parabacteroides acidifaciens</name>
    <dbReference type="NCBI Taxonomy" id="2290935"/>
    <lineage>
        <taxon>Bacteria</taxon>
        <taxon>Pseudomonadati</taxon>
        <taxon>Bacteroidota</taxon>
        <taxon>Bacteroidia</taxon>
        <taxon>Bacteroidales</taxon>
        <taxon>Tannerellaceae</taxon>
        <taxon>Parabacteroides</taxon>
    </lineage>
</organism>
<proteinExistence type="predicted"/>
<dbReference type="Proteomes" id="UP000629596">
    <property type="component" value="Unassembled WGS sequence"/>
</dbReference>
<dbReference type="Pfam" id="PF14059">
    <property type="entry name" value="DUF4251"/>
    <property type="match status" value="1"/>
</dbReference>
<protein>
    <submittedName>
        <fullName evidence="4">DUF4251 domain-containing protein</fullName>
    </submittedName>
</protein>
<evidence type="ECO:0000313" key="5">
    <source>
        <dbReference type="Proteomes" id="UP000256321"/>
    </source>
</evidence>
<name>A0A3D8HBS2_9BACT</name>